<dbReference type="AlphaFoldDB" id="A0A271J5W5"/>
<evidence type="ECO:0000256" key="6">
    <source>
        <dbReference type="ARBA" id="ARBA00032162"/>
    </source>
</evidence>
<evidence type="ECO:0000256" key="3">
    <source>
        <dbReference type="ARBA" id="ARBA00007275"/>
    </source>
</evidence>
<gene>
    <name evidence="10" type="ORF">BSZ37_10430</name>
</gene>
<dbReference type="GO" id="GO:0006753">
    <property type="term" value="P:nucleoside phosphate metabolic process"/>
    <property type="evidence" value="ECO:0007669"/>
    <property type="project" value="TreeGrafter"/>
</dbReference>
<dbReference type="PROSITE" id="PS51462">
    <property type="entry name" value="NUDIX"/>
    <property type="match status" value="1"/>
</dbReference>
<dbReference type="Pfam" id="PF00293">
    <property type="entry name" value="NUDIX"/>
    <property type="match status" value="1"/>
</dbReference>
<protein>
    <recommendedName>
        <fullName evidence="4">GDP-mannose pyrophosphatase</fullName>
    </recommendedName>
    <alternativeName>
        <fullName evidence="6">GDP-mannose hydrolase</fullName>
    </alternativeName>
    <alternativeName>
        <fullName evidence="7">GDPMK</fullName>
    </alternativeName>
</protein>
<dbReference type="Proteomes" id="UP000216339">
    <property type="component" value="Unassembled WGS sequence"/>
</dbReference>
<dbReference type="InterPro" id="IPR020476">
    <property type="entry name" value="Nudix_hydrolase"/>
</dbReference>
<dbReference type="GO" id="GO:0019693">
    <property type="term" value="P:ribose phosphate metabolic process"/>
    <property type="evidence" value="ECO:0007669"/>
    <property type="project" value="TreeGrafter"/>
</dbReference>
<evidence type="ECO:0000256" key="8">
    <source>
        <dbReference type="RuleBase" id="RU003476"/>
    </source>
</evidence>
<dbReference type="EMBL" id="MQWD01000001">
    <property type="protein sequence ID" value="PAP78740.1"/>
    <property type="molecule type" value="Genomic_DNA"/>
</dbReference>
<evidence type="ECO:0000256" key="5">
    <source>
        <dbReference type="ARBA" id="ARBA00022801"/>
    </source>
</evidence>
<comment type="similarity">
    <text evidence="3">Belongs to the Nudix hydrolase family. NudK subfamily.</text>
</comment>
<dbReference type="InterPro" id="IPR020084">
    <property type="entry name" value="NUDIX_hydrolase_CS"/>
</dbReference>
<reference evidence="10 11" key="1">
    <citation type="submission" date="2016-11" db="EMBL/GenBank/DDBJ databases">
        <title>Study of marine rhodopsin-containing bacteria.</title>
        <authorList>
            <person name="Yoshizawa S."/>
            <person name="Kumagai Y."/>
            <person name="Kogure K."/>
        </authorList>
    </citation>
    <scope>NUCLEOTIDE SEQUENCE [LARGE SCALE GENOMIC DNA]</scope>
    <source>
        <strain evidence="10 11">SAORIC-28</strain>
    </source>
</reference>
<dbReference type="PANTHER" id="PTHR11839:SF18">
    <property type="entry name" value="NUDIX HYDROLASE DOMAIN-CONTAINING PROTEIN"/>
    <property type="match status" value="1"/>
</dbReference>
<dbReference type="InterPro" id="IPR015797">
    <property type="entry name" value="NUDIX_hydrolase-like_dom_sf"/>
</dbReference>
<comment type="catalytic activity">
    <reaction evidence="1">
        <text>GDP-alpha-D-mannose + H2O = alpha-D-mannose 1-phosphate + GMP + 2 H(+)</text>
        <dbReference type="Rhea" id="RHEA:27978"/>
        <dbReference type="ChEBI" id="CHEBI:15377"/>
        <dbReference type="ChEBI" id="CHEBI:15378"/>
        <dbReference type="ChEBI" id="CHEBI:57527"/>
        <dbReference type="ChEBI" id="CHEBI:58115"/>
        <dbReference type="ChEBI" id="CHEBI:58409"/>
    </reaction>
</comment>
<dbReference type="CDD" id="cd03424">
    <property type="entry name" value="NUDIX_ADPRase_Nudt5_UGPPase_Nudt14"/>
    <property type="match status" value="1"/>
</dbReference>
<evidence type="ECO:0000256" key="1">
    <source>
        <dbReference type="ARBA" id="ARBA00000847"/>
    </source>
</evidence>
<dbReference type="Gene3D" id="3.90.79.10">
    <property type="entry name" value="Nucleoside Triphosphate Pyrophosphohydrolase"/>
    <property type="match status" value="1"/>
</dbReference>
<dbReference type="InterPro" id="IPR000086">
    <property type="entry name" value="NUDIX_hydrolase_dom"/>
</dbReference>
<evidence type="ECO:0000256" key="2">
    <source>
        <dbReference type="ARBA" id="ARBA00001946"/>
    </source>
</evidence>
<evidence type="ECO:0000256" key="4">
    <source>
        <dbReference type="ARBA" id="ARBA00016377"/>
    </source>
</evidence>
<feature type="domain" description="Nudix hydrolase" evidence="9">
    <location>
        <begin position="40"/>
        <end position="169"/>
    </location>
</feature>
<comment type="cofactor">
    <cofactor evidence="2">
        <name>Mg(2+)</name>
        <dbReference type="ChEBI" id="CHEBI:18420"/>
    </cofactor>
</comment>
<evidence type="ECO:0000256" key="7">
    <source>
        <dbReference type="ARBA" id="ARBA00032272"/>
    </source>
</evidence>
<dbReference type="PANTHER" id="PTHR11839">
    <property type="entry name" value="UDP/ADP-SUGAR PYROPHOSPHATASE"/>
    <property type="match status" value="1"/>
</dbReference>
<dbReference type="GO" id="GO:0016462">
    <property type="term" value="F:pyrophosphatase activity"/>
    <property type="evidence" value="ECO:0007669"/>
    <property type="project" value="UniProtKB-ARBA"/>
</dbReference>
<keyword evidence="11" id="KW-1185">Reference proteome</keyword>
<evidence type="ECO:0000313" key="10">
    <source>
        <dbReference type="EMBL" id="PAP78740.1"/>
    </source>
</evidence>
<dbReference type="SUPFAM" id="SSF55811">
    <property type="entry name" value="Nudix"/>
    <property type="match status" value="1"/>
</dbReference>
<evidence type="ECO:0000313" key="11">
    <source>
        <dbReference type="Proteomes" id="UP000216339"/>
    </source>
</evidence>
<name>A0A271J5W5_9BACT</name>
<organism evidence="10 11">
    <name type="scientific">Rubrivirga marina</name>
    <dbReference type="NCBI Taxonomy" id="1196024"/>
    <lineage>
        <taxon>Bacteria</taxon>
        <taxon>Pseudomonadati</taxon>
        <taxon>Rhodothermota</taxon>
        <taxon>Rhodothermia</taxon>
        <taxon>Rhodothermales</taxon>
        <taxon>Rubricoccaceae</taxon>
        <taxon>Rubrivirga</taxon>
    </lineage>
</organism>
<dbReference type="PROSITE" id="PS00893">
    <property type="entry name" value="NUDIX_BOX"/>
    <property type="match status" value="1"/>
</dbReference>
<keyword evidence="5 8" id="KW-0378">Hydrolase</keyword>
<sequence>MRPWTRLASKTLVDRWWMTLREDRVQLPDGPVLEEYHVAEYPDWTCALALTDDGQAVLVEQYRYGIDRVILELPAGAVDPGEEPAEAVRRELREETGYEGREWVRLGKLAVEPGRHTNYGHIFVAQGCHAAAAPDLDVSEDLRVRLVPASSLPDLVEAGRIAHGVHAAAVFWAHAKGLLDEPHPGGGV</sequence>
<accession>A0A271J5W5</accession>
<evidence type="ECO:0000259" key="9">
    <source>
        <dbReference type="PROSITE" id="PS51462"/>
    </source>
</evidence>
<proteinExistence type="inferred from homology"/>
<dbReference type="PRINTS" id="PR00502">
    <property type="entry name" value="NUDIXFAMILY"/>
</dbReference>
<comment type="caution">
    <text evidence="10">The sequence shown here is derived from an EMBL/GenBank/DDBJ whole genome shotgun (WGS) entry which is preliminary data.</text>
</comment>